<accession>A0A6G1FRW0</accession>
<evidence type="ECO:0000256" key="2">
    <source>
        <dbReference type="ARBA" id="ARBA00023002"/>
    </source>
</evidence>
<evidence type="ECO:0000313" key="5">
    <source>
        <dbReference type="EMBL" id="KAF1808507.1"/>
    </source>
</evidence>
<dbReference type="Pfam" id="PF01565">
    <property type="entry name" value="FAD_binding_4"/>
    <property type="match status" value="1"/>
</dbReference>
<dbReference type="Gene3D" id="3.30.465.10">
    <property type="match status" value="2"/>
</dbReference>
<dbReference type="InterPro" id="IPR016166">
    <property type="entry name" value="FAD-bd_PCMH"/>
</dbReference>
<dbReference type="PANTHER" id="PTHR13878:SF91">
    <property type="entry name" value="FAD BINDING DOMAIN PROTEIN (AFU_ORTHOLOGUE AFUA_6G12070)-RELATED"/>
    <property type="match status" value="1"/>
</dbReference>
<keyword evidence="3" id="KW-0732">Signal</keyword>
<keyword evidence="6" id="KW-1185">Reference proteome</keyword>
<dbReference type="InterPro" id="IPR016169">
    <property type="entry name" value="FAD-bd_PCMH_sub2"/>
</dbReference>
<dbReference type="AlphaFoldDB" id="A0A6G1FRW0"/>
<dbReference type="GO" id="GO:0071949">
    <property type="term" value="F:FAD binding"/>
    <property type="evidence" value="ECO:0007669"/>
    <property type="project" value="InterPro"/>
</dbReference>
<name>A0A6G1FRW0_9PEZI</name>
<reference evidence="5 7" key="1">
    <citation type="submission" date="2020-01" db="EMBL/GenBank/DDBJ databases">
        <authorList>
            <consortium name="DOE Joint Genome Institute"/>
            <person name="Haridas S."/>
            <person name="Albert R."/>
            <person name="Binder M."/>
            <person name="Bloem J."/>
            <person name="Labutti K."/>
            <person name="Salamov A."/>
            <person name="Andreopoulos B."/>
            <person name="Baker S.E."/>
            <person name="Barry K."/>
            <person name="Bills G."/>
            <person name="Bluhm B.H."/>
            <person name="Cannon C."/>
            <person name="Castanera R."/>
            <person name="Culley D.E."/>
            <person name="Daum C."/>
            <person name="Ezra D."/>
            <person name="Gonzalez J.B."/>
            <person name="Henrissat B."/>
            <person name="Kuo A."/>
            <person name="Liang C."/>
            <person name="Lipzen A."/>
            <person name="Lutzoni F."/>
            <person name="Magnuson J."/>
            <person name="Mondo S."/>
            <person name="Nolan M."/>
            <person name="Ohm R."/>
            <person name="Pangilinan J."/>
            <person name="Park H.-J."/>
            <person name="Ramirez L."/>
            <person name="Alfaro M."/>
            <person name="Sun H."/>
            <person name="Tritt A."/>
            <person name="Yoshinaga Y."/>
            <person name="Zwiers L.-H."/>
            <person name="Turgeon B.G."/>
            <person name="Goodwin S.B."/>
            <person name="Spatafora J.W."/>
            <person name="Crous P.W."/>
            <person name="Grigoriev I.V."/>
        </authorList>
    </citation>
    <scope>NUCLEOTIDE SEQUENCE</scope>
    <source>
        <strain evidence="5 7">CBS 781.70</strain>
    </source>
</reference>
<dbReference type="PANTHER" id="PTHR13878">
    <property type="entry name" value="GULONOLACTONE OXIDASE"/>
    <property type="match status" value="1"/>
</dbReference>
<proteinExistence type="inferred from homology"/>
<keyword evidence="2" id="KW-0560">Oxidoreductase</keyword>
<evidence type="ECO:0000256" key="1">
    <source>
        <dbReference type="ARBA" id="ARBA00005466"/>
    </source>
</evidence>
<dbReference type="InterPro" id="IPR012951">
    <property type="entry name" value="BBE"/>
</dbReference>
<dbReference type="EMBL" id="ML975183">
    <property type="protein sequence ID" value="KAF1808507.1"/>
    <property type="molecule type" value="Genomic_DNA"/>
</dbReference>
<dbReference type="Pfam" id="PF08031">
    <property type="entry name" value="BBE"/>
    <property type="match status" value="1"/>
</dbReference>
<protein>
    <submittedName>
        <fullName evidence="5 7">FAD-binding domain-containing protein</fullName>
    </submittedName>
</protein>
<feature type="domain" description="FAD-binding PCMH-type" evidence="4">
    <location>
        <begin position="113"/>
        <end position="295"/>
    </location>
</feature>
<dbReference type="InterPro" id="IPR050432">
    <property type="entry name" value="FAD-linked_Oxidoreductases_BP"/>
</dbReference>
<dbReference type="InterPro" id="IPR036318">
    <property type="entry name" value="FAD-bd_PCMH-like_sf"/>
</dbReference>
<dbReference type="InterPro" id="IPR006094">
    <property type="entry name" value="Oxid_FAD_bind_N"/>
</dbReference>
<dbReference type="GeneID" id="54415045"/>
<evidence type="ECO:0000313" key="6">
    <source>
        <dbReference type="Proteomes" id="UP000504638"/>
    </source>
</evidence>
<dbReference type="RefSeq" id="XP_033530138.1">
    <property type="nucleotide sequence ID" value="XM_033674475.1"/>
</dbReference>
<gene>
    <name evidence="5 7" type="ORF">P152DRAFT_219375</name>
</gene>
<evidence type="ECO:0000259" key="4">
    <source>
        <dbReference type="PROSITE" id="PS51387"/>
    </source>
</evidence>
<dbReference type="PROSITE" id="PS51387">
    <property type="entry name" value="FAD_PCMH"/>
    <property type="match status" value="1"/>
</dbReference>
<reference evidence="7" key="2">
    <citation type="submission" date="2020-04" db="EMBL/GenBank/DDBJ databases">
        <authorList>
            <consortium name="NCBI Genome Project"/>
        </authorList>
    </citation>
    <scope>NUCLEOTIDE SEQUENCE</scope>
    <source>
        <strain evidence="7">CBS 781.70</strain>
    </source>
</reference>
<dbReference type="Proteomes" id="UP000504638">
    <property type="component" value="Unplaced"/>
</dbReference>
<comment type="similarity">
    <text evidence="1">Belongs to the oxygen-dependent FAD-linked oxidoreductase family.</text>
</comment>
<evidence type="ECO:0000256" key="3">
    <source>
        <dbReference type="SAM" id="SignalP"/>
    </source>
</evidence>
<sequence>MLPTQVFQLFLFCIFSPLSSAAPQCKVLPGSQEWPSQTDWEDLNDKVEGNLLRPSAPAAPCHPDQSSYDPAECDRILAGWQDTDWHSNHPTSTMWQNYNDFSCMPNINASCSTAGYPIYVIAAKTAKHVKAGVDFARTKNIRLNIKSSGHCFLGRSVQPNSLSIWTRDLKSQVWFEESFTPQHCNPIKGPAITVGAGSQWGELYEAADERDLMLVGGASDTVSVGGYIGGGGHSSLSPKYGMGADMVLELEAVTADGRVVIANECQNEDLFWALRGGGGSTFAAVLTYTLKAIPSVPVATWSGYIVGWDNIVRLHTKWPALAEAGVGGYLSGYPGRYPYLYLSASMPGAISSFELKDLLEPILHPKLNLNSVVESSNPTQRRRRSTDSTPSGTYSWYSNFRGFRTSPDFAPEARKLTLNRRDTFPGIGMGKLIVSWLWSAEDVAKPGLEDALRGSIDPSVWYLNDLIAGAGTANPPYIRGGGNAVNPAWRTAVMRPASELQWDDPEETVQKKQDGLRFGASLRSLSPDGGTYGNEADPDTANWQYAFWGTNYKRLLGFKQKVDPDGVFHCRRCVGSELWIDDSKGQLCPV</sequence>
<feature type="chain" id="PRO_5044631539" evidence="3">
    <location>
        <begin position="22"/>
        <end position="590"/>
    </location>
</feature>
<dbReference type="OrthoDB" id="9983560at2759"/>
<dbReference type="GO" id="GO:0016491">
    <property type="term" value="F:oxidoreductase activity"/>
    <property type="evidence" value="ECO:0007669"/>
    <property type="project" value="UniProtKB-KW"/>
</dbReference>
<organism evidence="5">
    <name type="scientific">Eremomyces bilateralis CBS 781.70</name>
    <dbReference type="NCBI Taxonomy" id="1392243"/>
    <lineage>
        <taxon>Eukaryota</taxon>
        <taxon>Fungi</taxon>
        <taxon>Dikarya</taxon>
        <taxon>Ascomycota</taxon>
        <taxon>Pezizomycotina</taxon>
        <taxon>Dothideomycetes</taxon>
        <taxon>Dothideomycetes incertae sedis</taxon>
        <taxon>Eremomycetales</taxon>
        <taxon>Eremomycetaceae</taxon>
        <taxon>Eremomyces</taxon>
    </lineage>
</organism>
<reference evidence="7" key="3">
    <citation type="submission" date="2025-04" db="UniProtKB">
        <authorList>
            <consortium name="RefSeq"/>
        </authorList>
    </citation>
    <scope>IDENTIFICATION</scope>
    <source>
        <strain evidence="7">CBS 781.70</strain>
    </source>
</reference>
<feature type="signal peptide" evidence="3">
    <location>
        <begin position="1"/>
        <end position="21"/>
    </location>
</feature>
<dbReference type="SUPFAM" id="SSF56176">
    <property type="entry name" value="FAD-binding/transporter-associated domain-like"/>
    <property type="match status" value="1"/>
</dbReference>
<evidence type="ECO:0000313" key="7">
    <source>
        <dbReference type="RefSeq" id="XP_033530138.1"/>
    </source>
</evidence>